<proteinExistence type="inferred from homology"/>
<reference evidence="9" key="1">
    <citation type="submission" date="2020-05" db="EMBL/GenBank/DDBJ databases">
        <title>Phylogenomic resolution of chytrid fungi.</title>
        <authorList>
            <person name="Stajich J.E."/>
            <person name="Amses K."/>
            <person name="Simmons R."/>
            <person name="Seto K."/>
            <person name="Myers J."/>
            <person name="Bonds A."/>
            <person name="Quandt C.A."/>
            <person name="Barry K."/>
            <person name="Liu P."/>
            <person name="Grigoriev I."/>
            <person name="Longcore J.E."/>
            <person name="James T.Y."/>
        </authorList>
    </citation>
    <scope>NUCLEOTIDE SEQUENCE</scope>
    <source>
        <strain evidence="9">JEL0513</strain>
    </source>
</reference>
<dbReference type="GO" id="GO:0000493">
    <property type="term" value="P:box H/ACA snoRNP assembly"/>
    <property type="evidence" value="ECO:0007669"/>
    <property type="project" value="InterPro"/>
</dbReference>
<keyword evidence="6 7" id="KW-0539">Nucleus</keyword>
<evidence type="ECO:0000313" key="9">
    <source>
        <dbReference type="EMBL" id="KAJ3100997.1"/>
    </source>
</evidence>
<evidence type="ECO:0000256" key="4">
    <source>
        <dbReference type="ARBA" id="ARBA00022553"/>
    </source>
</evidence>
<dbReference type="InterPro" id="IPR009000">
    <property type="entry name" value="Transl_B-barrel_sf"/>
</dbReference>
<feature type="compositionally biased region" description="Low complexity" evidence="8">
    <location>
        <begin position="1"/>
        <end position="15"/>
    </location>
</feature>
<keyword evidence="7" id="KW-0687">Ribonucleoprotein</keyword>
<gene>
    <name evidence="9" type="ORF">HK100_004625</name>
</gene>
<comment type="similarity">
    <text evidence="7">Belongs to the GAR1 family.</text>
</comment>
<feature type="compositionally biased region" description="Acidic residues" evidence="8">
    <location>
        <begin position="142"/>
        <end position="153"/>
    </location>
</feature>
<evidence type="ECO:0000256" key="7">
    <source>
        <dbReference type="RuleBase" id="RU364004"/>
    </source>
</evidence>
<dbReference type="GO" id="GO:0005732">
    <property type="term" value="C:sno(s)RNA-containing ribonucleoprotein complex"/>
    <property type="evidence" value="ECO:0007669"/>
    <property type="project" value="InterPro"/>
</dbReference>
<name>A0AAD5SSW0_9FUNG</name>
<sequence>MVQQDEQTETQTSEQQLEKANQNLKKDDDEEDGEISEDEIDVKNNLNIKDNQTTNSNSNKSYIEPLSIDSSGTSPAADLLLIQSQIVDAPDFMASSNSKLDFPVISKPVAVIDTDSSNSDSDSESCNDESSDNNEAKPSDFEFSEADDDENTPEDGNHGNANFSYAFIPILFITSIFRLYGFEVGKINDEDEDDDGDDVFGAVGPKGFKTKHELDPPPIEKLDIVIPPNANLIAIGQIFALVQDNLVIESTPNPHQTLDEDTIVCTRDRKVIGKIFETFGPVVQPLYSVRYVPDEDGPEVDRIKAGDTVFFVEEMAKYVFAAQLRSLKGTDASNIYDEEIVNDFAILV</sequence>
<feature type="compositionally biased region" description="Acidic residues" evidence="8">
    <location>
        <begin position="121"/>
        <end position="132"/>
    </location>
</feature>
<keyword evidence="4" id="KW-0597">Phosphoprotein</keyword>
<evidence type="ECO:0000256" key="5">
    <source>
        <dbReference type="ARBA" id="ARBA00022884"/>
    </source>
</evidence>
<comment type="subcellular location">
    <subcellularLocation>
        <location evidence="7">Nucleus</location>
        <location evidence="7">Nucleolus</location>
    </subcellularLocation>
</comment>
<feature type="region of interest" description="Disordered" evidence="8">
    <location>
        <begin position="113"/>
        <end position="157"/>
    </location>
</feature>
<dbReference type="EMBL" id="JADGJH010002250">
    <property type="protein sequence ID" value="KAJ3100997.1"/>
    <property type="molecule type" value="Genomic_DNA"/>
</dbReference>
<evidence type="ECO:0000256" key="8">
    <source>
        <dbReference type="SAM" id="MobiDB-lite"/>
    </source>
</evidence>
<evidence type="ECO:0000256" key="2">
    <source>
        <dbReference type="ARBA" id="ARBA00022517"/>
    </source>
</evidence>
<dbReference type="Pfam" id="PF04410">
    <property type="entry name" value="Gar1"/>
    <property type="match status" value="1"/>
</dbReference>
<keyword evidence="5 7" id="KW-0694">RNA-binding</keyword>
<evidence type="ECO:0000313" key="10">
    <source>
        <dbReference type="Proteomes" id="UP001211907"/>
    </source>
</evidence>
<protein>
    <recommendedName>
        <fullName evidence="7">H/ACA ribonucleoprotein complex subunit</fullName>
    </recommendedName>
</protein>
<dbReference type="GO" id="GO:0006364">
    <property type="term" value="P:rRNA processing"/>
    <property type="evidence" value="ECO:0007669"/>
    <property type="project" value="UniProtKB-KW"/>
</dbReference>
<dbReference type="GO" id="GO:0003723">
    <property type="term" value="F:RNA binding"/>
    <property type="evidence" value="ECO:0007669"/>
    <property type="project" value="UniProtKB-KW"/>
</dbReference>
<keyword evidence="3 7" id="KW-0698">rRNA processing</keyword>
<dbReference type="InterPro" id="IPR007504">
    <property type="entry name" value="H/ACA_rnp_Gar1/Naf1"/>
</dbReference>
<comment type="function">
    <text evidence="7">Required for ribosome biogenesis. Part of a complex which catalyzes pseudouridylation of rRNA. This involves the isomerization of uridine such that the ribose is subsequently attached to C5, instead of the normal N1. Pseudouridine ("psi") residues may serve to stabilize the conformation of rRNAs.</text>
</comment>
<dbReference type="GO" id="GO:0001522">
    <property type="term" value="P:pseudouridine synthesis"/>
    <property type="evidence" value="ECO:0007669"/>
    <property type="project" value="InterPro"/>
</dbReference>
<dbReference type="PANTHER" id="PTHR31633:SF1">
    <property type="entry name" value="H_ACA RIBONUCLEOPROTEIN COMPLEX NON-CORE SUBUNIT NAF1"/>
    <property type="match status" value="1"/>
</dbReference>
<keyword evidence="2 7" id="KW-0690">Ribosome biogenesis</keyword>
<comment type="subunit">
    <text evidence="7">Component of the small nucleolar ribonucleoprotein particles containing H/ACA-type snoRNAs (H/ACA snoRNPs).</text>
</comment>
<dbReference type="Proteomes" id="UP001211907">
    <property type="component" value="Unassembled WGS sequence"/>
</dbReference>
<dbReference type="Gene3D" id="2.40.10.230">
    <property type="entry name" value="Probable tRNA pseudouridine synthase domain"/>
    <property type="match status" value="1"/>
</dbReference>
<dbReference type="GO" id="GO:0005730">
    <property type="term" value="C:nucleolus"/>
    <property type="evidence" value="ECO:0007669"/>
    <property type="project" value="UniProtKB-SubCell"/>
</dbReference>
<feature type="compositionally biased region" description="Polar residues" evidence="8">
    <location>
        <begin position="44"/>
        <end position="61"/>
    </location>
</feature>
<dbReference type="SUPFAM" id="SSF50447">
    <property type="entry name" value="Translation proteins"/>
    <property type="match status" value="1"/>
</dbReference>
<dbReference type="AlphaFoldDB" id="A0AAD5SSW0"/>
<comment type="similarity">
    <text evidence="1">Belongs to the NAF1 family.</text>
</comment>
<evidence type="ECO:0000256" key="1">
    <source>
        <dbReference type="ARBA" id="ARBA00009801"/>
    </source>
</evidence>
<feature type="compositionally biased region" description="Acidic residues" evidence="8">
    <location>
        <begin position="28"/>
        <end position="40"/>
    </location>
</feature>
<comment type="caution">
    <text evidence="9">The sequence shown here is derived from an EMBL/GenBank/DDBJ whole genome shotgun (WGS) entry which is preliminary data.</text>
</comment>
<keyword evidence="10" id="KW-1185">Reference proteome</keyword>
<evidence type="ECO:0000256" key="6">
    <source>
        <dbReference type="ARBA" id="ARBA00023242"/>
    </source>
</evidence>
<dbReference type="InterPro" id="IPR038664">
    <property type="entry name" value="Gar1/Naf1_Cbf5-bd_sf"/>
</dbReference>
<feature type="region of interest" description="Disordered" evidence="8">
    <location>
        <begin position="1"/>
        <end position="74"/>
    </location>
</feature>
<accession>A0AAD5SSW0</accession>
<dbReference type="InterPro" id="IPR040309">
    <property type="entry name" value="Naf1"/>
</dbReference>
<feature type="non-terminal residue" evidence="9">
    <location>
        <position position="1"/>
    </location>
</feature>
<organism evidence="9 10">
    <name type="scientific">Physocladia obscura</name>
    <dbReference type="NCBI Taxonomy" id="109957"/>
    <lineage>
        <taxon>Eukaryota</taxon>
        <taxon>Fungi</taxon>
        <taxon>Fungi incertae sedis</taxon>
        <taxon>Chytridiomycota</taxon>
        <taxon>Chytridiomycota incertae sedis</taxon>
        <taxon>Chytridiomycetes</taxon>
        <taxon>Chytridiales</taxon>
        <taxon>Chytriomycetaceae</taxon>
        <taxon>Physocladia</taxon>
    </lineage>
</organism>
<evidence type="ECO:0000256" key="3">
    <source>
        <dbReference type="ARBA" id="ARBA00022552"/>
    </source>
</evidence>
<dbReference type="PANTHER" id="PTHR31633">
    <property type="entry name" value="H/ACA RIBONUCLEOPROTEIN COMPLEX NON-CORE SUBUNIT NAF1"/>
    <property type="match status" value="1"/>
</dbReference>